<name>A0A364XXI2_9BACT</name>
<keyword evidence="2" id="KW-0808">Transferase</keyword>
<dbReference type="Pfam" id="PF13302">
    <property type="entry name" value="Acetyltransf_3"/>
    <property type="match status" value="1"/>
</dbReference>
<dbReference type="RefSeq" id="WP_112749056.1">
    <property type="nucleotide sequence ID" value="NZ_QMFY01000014.1"/>
</dbReference>
<reference evidence="2 3" key="1">
    <citation type="submission" date="2018-06" db="EMBL/GenBank/DDBJ databases">
        <title>Chryseolinea flavus sp. nov., a member of the phylum Bacteroidetes isolated from soil.</title>
        <authorList>
            <person name="Li Y."/>
            <person name="Wang J."/>
        </authorList>
    </citation>
    <scope>NUCLEOTIDE SEQUENCE [LARGE SCALE GENOMIC DNA]</scope>
    <source>
        <strain evidence="2 3">SDU1-6</strain>
    </source>
</reference>
<protein>
    <submittedName>
        <fullName evidence="2">N-acetyltransferase</fullName>
    </submittedName>
</protein>
<dbReference type="OrthoDB" id="9795199at2"/>
<evidence type="ECO:0000313" key="2">
    <source>
        <dbReference type="EMBL" id="RAV98947.1"/>
    </source>
</evidence>
<sequence length="182" mass="20594">MSTSPNLQPNTLEDNVTKLVPLRAADFDALYEVASDPGIWEQHPARDRYKKEVFEIFFQGAVSSQSAFLIYDRQSNALIGSTRYYGYNAAESSIGIGYTFLAKEFWGGPYNHSTKKMLLDYAFQFVDSVKFHIGVSNIRSQKAVEKLGATKSTEVDFELNGVNIPHFEYLLPKSTWEQNVKS</sequence>
<dbReference type="Gene3D" id="3.40.630.30">
    <property type="match status" value="1"/>
</dbReference>
<evidence type="ECO:0000259" key="1">
    <source>
        <dbReference type="Pfam" id="PF13302"/>
    </source>
</evidence>
<dbReference type="PANTHER" id="PTHR43610:SF1">
    <property type="entry name" value="N-ACETYLTRANSFERASE DOMAIN-CONTAINING PROTEIN"/>
    <property type="match status" value="1"/>
</dbReference>
<dbReference type="AlphaFoldDB" id="A0A364XXI2"/>
<comment type="caution">
    <text evidence="2">The sequence shown here is derived from an EMBL/GenBank/DDBJ whole genome shotgun (WGS) entry which is preliminary data.</text>
</comment>
<feature type="domain" description="N-acetyltransferase" evidence="1">
    <location>
        <begin position="19"/>
        <end position="150"/>
    </location>
</feature>
<gene>
    <name evidence="2" type="ORF">DQQ10_21870</name>
</gene>
<keyword evidence="3" id="KW-1185">Reference proteome</keyword>
<dbReference type="PANTHER" id="PTHR43610">
    <property type="entry name" value="BLL6696 PROTEIN"/>
    <property type="match status" value="1"/>
</dbReference>
<proteinExistence type="predicted"/>
<dbReference type="GO" id="GO:0016747">
    <property type="term" value="F:acyltransferase activity, transferring groups other than amino-acyl groups"/>
    <property type="evidence" value="ECO:0007669"/>
    <property type="project" value="InterPro"/>
</dbReference>
<dbReference type="SUPFAM" id="SSF55729">
    <property type="entry name" value="Acyl-CoA N-acyltransferases (Nat)"/>
    <property type="match status" value="1"/>
</dbReference>
<evidence type="ECO:0000313" key="3">
    <source>
        <dbReference type="Proteomes" id="UP000251889"/>
    </source>
</evidence>
<dbReference type="Proteomes" id="UP000251889">
    <property type="component" value="Unassembled WGS sequence"/>
</dbReference>
<organism evidence="2 3">
    <name type="scientific">Pseudochryseolinea flava</name>
    <dbReference type="NCBI Taxonomy" id="2059302"/>
    <lineage>
        <taxon>Bacteria</taxon>
        <taxon>Pseudomonadati</taxon>
        <taxon>Bacteroidota</taxon>
        <taxon>Cytophagia</taxon>
        <taxon>Cytophagales</taxon>
        <taxon>Fulvivirgaceae</taxon>
        <taxon>Pseudochryseolinea</taxon>
    </lineage>
</organism>
<dbReference type="EMBL" id="QMFY01000014">
    <property type="protein sequence ID" value="RAV98947.1"/>
    <property type="molecule type" value="Genomic_DNA"/>
</dbReference>
<accession>A0A364XXI2</accession>
<dbReference type="InterPro" id="IPR016181">
    <property type="entry name" value="Acyl_CoA_acyltransferase"/>
</dbReference>
<dbReference type="InterPro" id="IPR000182">
    <property type="entry name" value="GNAT_dom"/>
</dbReference>